<accession>A0AAV4RFX6</accession>
<dbReference type="Proteomes" id="UP001054945">
    <property type="component" value="Unassembled WGS sequence"/>
</dbReference>
<comment type="caution">
    <text evidence="1">The sequence shown here is derived from an EMBL/GenBank/DDBJ whole genome shotgun (WGS) entry which is preliminary data.</text>
</comment>
<gene>
    <name evidence="1" type="ORF">CEXT_780331</name>
</gene>
<protein>
    <submittedName>
        <fullName evidence="1">Uncharacterized protein</fullName>
    </submittedName>
</protein>
<organism evidence="1 2">
    <name type="scientific">Caerostris extrusa</name>
    <name type="common">Bark spider</name>
    <name type="synonym">Caerostris bankana</name>
    <dbReference type="NCBI Taxonomy" id="172846"/>
    <lineage>
        <taxon>Eukaryota</taxon>
        <taxon>Metazoa</taxon>
        <taxon>Ecdysozoa</taxon>
        <taxon>Arthropoda</taxon>
        <taxon>Chelicerata</taxon>
        <taxon>Arachnida</taxon>
        <taxon>Araneae</taxon>
        <taxon>Araneomorphae</taxon>
        <taxon>Entelegynae</taxon>
        <taxon>Araneoidea</taxon>
        <taxon>Araneidae</taxon>
        <taxon>Caerostris</taxon>
    </lineage>
</organism>
<reference evidence="1 2" key="1">
    <citation type="submission" date="2021-06" db="EMBL/GenBank/DDBJ databases">
        <title>Caerostris extrusa draft genome.</title>
        <authorList>
            <person name="Kono N."/>
            <person name="Arakawa K."/>
        </authorList>
    </citation>
    <scope>NUCLEOTIDE SEQUENCE [LARGE SCALE GENOMIC DNA]</scope>
</reference>
<dbReference type="AlphaFoldDB" id="A0AAV4RFX6"/>
<dbReference type="EMBL" id="BPLR01007691">
    <property type="protein sequence ID" value="GIY18903.1"/>
    <property type="molecule type" value="Genomic_DNA"/>
</dbReference>
<name>A0AAV4RFX6_CAEEX</name>
<keyword evidence="2" id="KW-1185">Reference proteome</keyword>
<sequence length="81" mass="9785">MSSGIKNDSWQLSQETLTSQRKRSRQMDRTCWKNVFFFQEWVCVTVYQVHLTDDDMHCFGRCLKIIRRNSRIDNACYQNET</sequence>
<proteinExistence type="predicted"/>
<evidence type="ECO:0000313" key="2">
    <source>
        <dbReference type="Proteomes" id="UP001054945"/>
    </source>
</evidence>
<evidence type="ECO:0000313" key="1">
    <source>
        <dbReference type="EMBL" id="GIY18903.1"/>
    </source>
</evidence>